<protein>
    <recommendedName>
        <fullName evidence="6">Phosphoribosylglycinamide formyltransferase</fullName>
        <ecNumber evidence="6">2.1.2.2</ecNumber>
    </recommendedName>
    <alternativeName>
        <fullName evidence="6">5'-phosphoribosylglycinamide transformylase</fullName>
    </alternativeName>
    <alternativeName>
        <fullName evidence="6">GAR transformylase</fullName>
        <shortName evidence="6">GART</shortName>
    </alternativeName>
</protein>
<dbReference type="HAMAP" id="MF_01930">
    <property type="entry name" value="PurN"/>
    <property type="match status" value="1"/>
</dbReference>
<dbReference type="InterPro" id="IPR001555">
    <property type="entry name" value="GART_AS"/>
</dbReference>
<evidence type="ECO:0000256" key="2">
    <source>
        <dbReference type="ARBA" id="ARBA00022679"/>
    </source>
</evidence>
<evidence type="ECO:0000259" key="7">
    <source>
        <dbReference type="Pfam" id="PF00551"/>
    </source>
</evidence>
<dbReference type="GO" id="GO:0006189">
    <property type="term" value="P:'de novo' IMP biosynthetic process"/>
    <property type="evidence" value="ECO:0007669"/>
    <property type="project" value="UniProtKB-UniRule"/>
</dbReference>
<feature type="domain" description="Formyl transferase N-terminal" evidence="7">
    <location>
        <begin position="13"/>
        <end position="190"/>
    </location>
</feature>
<evidence type="ECO:0000313" key="8">
    <source>
        <dbReference type="EMBL" id="MDP0588626.1"/>
    </source>
</evidence>
<dbReference type="AlphaFoldDB" id="A0AA90P0D3"/>
<keyword evidence="3 6" id="KW-0658">Purine biosynthesis</keyword>
<feature type="active site" description="Proton donor" evidence="6">
    <location>
        <position position="117"/>
    </location>
</feature>
<proteinExistence type="inferred from homology"/>
<dbReference type="InterPro" id="IPR002376">
    <property type="entry name" value="Formyl_transf_N"/>
</dbReference>
<dbReference type="InterPro" id="IPR036477">
    <property type="entry name" value="Formyl_transf_N_sf"/>
</dbReference>
<feature type="binding site" evidence="6">
    <location>
        <position position="115"/>
    </location>
    <ligand>
        <name>(6R)-10-formyltetrahydrofolate</name>
        <dbReference type="ChEBI" id="CHEBI:195366"/>
    </ligand>
</feature>
<dbReference type="EMBL" id="JASXSV010000006">
    <property type="protein sequence ID" value="MDP0588626.1"/>
    <property type="molecule type" value="Genomic_DNA"/>
</dbReference>
<evidence type="ECO:0000256" key="1">
    <source>
        <dbReference type="ARBA" id="ARBA00005054"/>
    </source>
</evidence>
<feature type="binding site" evidence="6">
    <location>
        <position position="73"/>
    </location>
    <ligand>
        <name>(6R)-10-formyltetrahydrofolate</name>
        <dbReference type="ChEBI" id="CHEBI:195366"/>
    </ligand>
</feature>
<gene>
    <name evidence="6 8" type="primary">purN</name>
    <name evidence="8" type="ORF">QS748_05295</name>
</gene>
<dbReference type="CDD" id="cd08645">
    <property type="entry name" value="FMT_core_GART"/>
    <property type="match status" value="1"/>
</dbReference>
<comment type="catalytic activity">
    <reaction evidence="5 6">
        <text>N(1)-(5-phospho-beta-D-ribosyl)glycinamide + (6R)-10-formyltetrahydrofolate = N(2)-formyl-N(1)-(5-phospho-beta-D-ribosyl)glycinamide + (6S)-5,6,7,8-tetrahydrofolate + H(+)</text>
        <dbReference type="Rhea" id="RHEA:15053"/>
        <dbReference type="ChEBI" id="CHEBI:15378"/>
        <dbReference type="ChEBI" id="CHEBI:57453"/>
        <dbReference type="ChEBI" id="CHEBI:143788"/>
        <dbReference type="ChEBI" id="CHEBI:147286"/>
        <dbReference type="ChEBI" id="CHEBI:195366"/>
        <dbReference type="EC" id="2.1.2.2"/>
    </reaction>
</comment>
<feature type="binding site" evidence="6">
    <location>
        <begin position="98"/>
        <end position="101"/>
    </location>
    <ligand>
        <name>(6R)-10-formyltetrahydrofolate</name>
        <dbReference type="ChEBI" id="CHEBI:195366"/>
    </ligand>
</feature>
<feature type="binding site" evidence="6">
    <location>
        <begin position="22"/>
        <end position="24"/>
    </location>
    <ligand>
        <name>N(1)-(5-phospho-beta-D-ribosyl)glycinamide</name>
        <dbReference type="ChEBI" id="CHEBI:143788"/>
    </ligand>
</feature>
<dbReference type="EC" id="2.1.2.2" evidence="6"/>
<comment type="similarity">
    <text evidence="4 6">Belongs to the GART family.</text>
</comment>
<comment type="caution">
    <text evidence="8">The sequence shown here is derived from an EMBL/GenBank/DDBJ whole genome shotgun (WGS) entry which is preliminary data.</text>
</comment>
<dbReference type="SUPFAM" id="SSF53328">
    <property type="entry name" value="Formyltransferase"/>
    <property type="match status" value="1"/>
</dbReference>
<dbReference type="Pfam" id="PF00551">
    <property type="entry name" value="Formyl_trans_N"/>
    <property type="match status" value="1"/>
</dbReference>
<evidence type="ECO:0000256" key="4">
    <source>
        <dbReference type="ARBA" id="ARBA00038440"/>
    </source>
</evidence>
<dbReference type="PROSITE" id="PS00373">
    <property type="entry name" value="GART"/>
    <property type="match status" value="1"/>
</dbReference>
<evidence type="ECO:0000256" key="5">
    <source>
        <dbReference type="ARBA" id="ARBA00047664"/>
    </source>
</evidence>
<feature type="site" description="Raises pKa of active site His" evidence="6">
    <location>
        <position position="153"/>
    </location>
</feature>
<keyword evidence="2 6" id="KW-0808">Transferase</keyword>
<accession>A0AA90P0D3</accession>
<dbReference type="Proteomes" id="UP001178148">
    <property type="component" value="Unassembled WGS sequence"/>
</dbReference>
<name>A0AA90P0D3_9GAMM</name>
<keyword evidence="9" id="KW-1185">Reference proteome</keyword>
<dbReference type="PANTHER" id="PTHR43369:SF2">
    <property type="entry name" value="PHOSPHORIBOSYLGLYCINAMIDE FORMYLTRANSFERASE"/>
    <property type="match status" value="1"/>
</dbReference>
<evidence type="ECO:0000313" key="9">
    <source>
        <dbReference type="Proteomes" id="UP001178148"/>
    </source>
</evidence>
<organism evidence="8 9">
    <name type="scientific">Candidatus Endonucleibacter bathymodioli</name>
    <dbReference type="NCBI Taxonomy" id="539814"/>
    <lineage>
        <taxon>Bacteria</taxon>
        <taxon>Pseudomonadati</taxon>
        <taxon>Pseudomonadota</taxon>
        <taxon>Gammaproteobacteria</taxon>
        <taxon>Oceanospirillales</taxon>
        <taxon>Endozoicomonadaceae</taxon>
        <taxon>Candidatus Endonucleibacter</taxon>
    </lineage>
</organism>
<evidence type="ECO:0000256" key="6">
    <source>
        <dbReference type="HAMAP-Rule" id="MF_01930"/>
    </source>
</evidence>
<dbReference type="GO" id="GO:0005829">
    <property type="term" value="C:cytosol"/>
    <property type="evidence" value="ECO:0007669"/>
    <property type="project" value="TreeGrafter"/>
</dbReference>
<comment type="pathway">
    <text evidence="1 6">Purine metabolism; IMP biosynthesis via de novo pathway; N(2)-formyl-N(1)-(5-phospho-D-ribosyl)glycinamide from N(1)-(5-phospho-D-ribosyl)glycinamide (10-formyl THF route): step 1/1.</text>
</comment>
<dbReference type="GO" id="GO:0004644">
    <property type="term" value="F:phosphoribosylglycinamide formyltransferase activity"/>
    <property type="evidence" value="ECO:0007669"/>
    <property type="project" value="UniProtKB-UniRule"/>
</dbReference>
<dbReference type="InterPro" id="IPR004607">
    <property type="entry name" value="GART"/>
</dbReference>
<comment type="function">
    <text evidence="6">Catalyzes the transfer of a formyl group from 10-formyltetrahydrofolate to 5-phospho-ribosyl-glycinamide (GAR), producing 5-phospho-ribosyl-N-formylglycinamide (FGAR) and tetrahydrofolate.</text>
</comment>
<sequence length="227" mass="26123">MTQQSKYLNTSNRVVVLFSGNGSNLQALLNQQVDYSYNIVGAISNRPDAYGLERLKNTDIPALVLDHKEFDSRESYDIELIRQIDNFNPGLVVLAGYMRILTVRATRHFQYRLINIHPSLLPYYKGLNTHRRILADRQKHHGTTVHFVTEALDSGAIILQASLTIELEDDEHSLRKRVQAMEHQIYPMAVDMLTSNRLQVSNQQLFLDTIPLGNRGYQIQEQYLINK</sequence>
<dbReference type="Gene3D" id="3.40.50.170">
    <property type="entry name" value="Formyl transferase, N-terminal domain"/>
    <property type="match status" value="1"/>
</dbReference>
<dbReference type="PANTHER" id="PTHR43369">
    <property type="entry name" value="PHOSPHORIBOSYLGLYCINAMIDE FORMYLTRANSFERASE"/>
    <property type="match status" value="1"/>
</dbReference>
<dbReference type="NCBIfam" id="TIGR00639">
    <property type="entry name" value="PurN"/>
    <property type="match status" value="1"/>
</dbReference>
<reference evidence="8 9" key="1">
    <citation type="journal article" date="2023" name="bioRxiv">
        <title>An intranuclear bacterial parasite of deep-sea mussels expresses apoptosis inhibitors acquired from its host.</title>
        <authorList>
            <person name="Gonzalez Porras M.A."/>
            <person name="Assie A."/>
            <person name="Tietjen M."/>
            <person name="Violette M."/>
            <person name="Kleiner M."/>
            <person name="Gruber-Vodicka H."/>
            <person name="Dubilier N."/>
            <person name="Leisch N."/>
        </authorList>
    </citation>
    <scope>NUCLEOTIDE SEQUENCE [LARGE SCALE GENOMIC DNA]</scope>
    <source>
        <strain evidence="8">IAP13</strain>
    </source>
</reference>
<evidence type="ECO:0000256" key="3">
    <source>
        <dbReference type="ARBA" id="ARBA00022755"/>
    </source>
</evidence>